<dbReference type="InterPro" id="IPR014940">
    <property type="entry name" value="BAAT_C"/>
</dbReference>
<dbReference type="PIRSF" id="PIRSF016521">
    <property type="entry name" value="Acyl-CoA_hydro"/>
    <property type="match status" value="1"/>
</dbReference>
<feature type="active site" description="Charge relay system" evidence="2">
    <location>
        <position position="331"/>
    </location>
</feature>
<gene>
    <name evidence="5" type="ORF">DPMN_090295</name>
</gene>
<feature type="active site" description="Charge relay system" evidence="2">
    <location>
        <position position="364"/>
    </location>
</feature>
<feature type="active site" description="Charge relay system" evidence="2">
    <location>
        <position position="243"/>
    </location>
</feature>
<dbReference type="Gene3D" id="3.40.50.1820">
    <property type="entry name" value="alpha/beta hydrolase"/>
    <property type="match status" value="1"/>
</dbReference>
<dbReference type="GO" id="GO:0047617">
    <property type="term" value="F:fatty acyl-CoA hydrolase activity"/>
    <property type="evidence" value="ECO:0007669"/>
    <property type="project" value="TreeGrafter"/>
</dbReference>
<dbReference type="OrthoDB" id="6347013at2759"/>
<evidence type="ECO:0000256" key="1">
    <source>
        <dbReference type="ARBA" id="ARBA00006538"/>
    </source>
</evidence>
<dbReference type="GO" id="GO:0006637">
    <property type="term" value="P:acyl-CoA metabolic process"/>
    <property type="evidence" value="ECO:0007669"/>
    <property type="project" value="InterPro"/>
</dbReference>
<dbReference type="Pfam" id="PF04775">
    <property type="entry name" value="Bile_Hydr_Trans"/>
    <property type="match status" value="1"/>
</dbReference>
<reference evidence="5" key="2">
    <citation type="submission" date="2020-11" db="EMBL/GenBank/DDBJ databases">
        <authorList>
            <person name="McCartney M.A."/>
            <person name="Auch B."/>
            <person name="Kono T."/>
            <person name="Mallez S."/>
            <person name="Becker A."/>
            <person name="Gohl D.M."/>
            <person name="Silverstein K.A.T."/>
            <person name="Koren S."/>
            <person name="Bechman K.B."/>
            <person name="Herman A."/>
            <person name="Abrahante J.E."/>
            <person name="Garbe J."/>
        </authorList>
    </citation>
    <scope>NUCLEOTIDE SEQUENCE</scope>
    <source>
        <strain evidence="5">Duluth1</strain>
        <tissue evidence="5">Whole animal</tissue>
    </source>
</reference>
<sequence>MSYQETAQITVDNSDALVDDVITITVHGLGAGQRITLRAQMQRDGRTFGACAWFTADDNGVIILARDASTGGTYEGISPMGLFWSMKSAPDQPYGLRLLVRNASFALICDIAAFPGHVNFAEVFNPDHVPMCTRSIRRWYMSRGVQKTPVRQGRLRGTMFIPPGRGPFPGVIDMFGTAGGSIEFRAALLASRGYATFALAYMRYQDLPLNISDVNFEYFIEAVEWFARQEHVDSENIGAIGVSKGGEIALHMAYFTDKIKAAVSINGAPFFTHVPMMYRNSPLGQSIFSKDNVILTDEGILTKDMMDCEIEKYLPIWKKDVNVLLINGANDECLHPKILRTLYDLYPGDRKHLCQLYAYKDAGHLIEPPYAPLARVTKKQNETVADHEKDMTKYIVWGGTTVGHAHAQEGSWSQILQHFKTHLGNTSKFSLSETSKL</sequence>
<keyword evidence="6" id="KW-1185">Reference proteome</keyword>
<dbReference type="EMBL" id="JAIWYP010000003">
    <property type="protein sequence ID" value="KAH3847959.1"/>
    <property type="molecule type" value="Genomic_DNA"/>
</dbReference>
<dbReference type="FunFam" id="3.40.50.1820:FF:000024">
    <property type="entry name" value="acyl-coenzyme A thioesterase 4"/>
    <property type="match status" value="1"/>
</dbReference>
<dbReference type="Pfam" id="PF08840">
    <property type="entry name" value="BAAT_C"/>
    <property type="match status" value="1"/>
</dbReference>
<name>A0A9D4KYC4_DREPO</name>
<dbReference type="AlphaFoldDB" id="A0A9D4KYC4"/>
<proteinExistence type="inferred from homology"/>
<dbReference type="InterPro" id="IPR029058">
    <property type="entry name" value="AB_hydrolase_fold"/>
</dbReference>
<dbReference type="PANTHER" id="PTHR10824:SF4">
    <property type="entry name" value="ACYL-COENZYME A THIOESTERASE 1-LIKE"/>
    <property type="match status" value="1"/>
</dbReference>
<dbReference type="Gene3D" id="2.60.40.2240">
    <property type="entry name" value="Acyl-CoA thioester hydrolase/BAAT N-terminal domain"/>
    <property type="match status" value="1"/>
</dbReference>
<feature type="domain" description="Acyl-CoA thioester hydrolase/bile acid-CoA amino acid N-acetyltransferase" evidence="3">
    <location>
        <begin position="19"/>
        <end position="152"/>
    </location>
</feature>
<reference evidence="5" key="1">
    <citation type="journal article" date="2019" name="bioRxiv">
        <title>The Genome of the Zebra Mussel, Dreissena polymorpha: A Resource for Invasive Species Research.</title>
        <authorList>
            <person name="McCartney M.A."/>
            <person name="Auch B."/>
            <person name="Kono T."/>
            <person name="Mallez S."/>
            <person name="Zhang Y."/>
            <person name="Obille A."/>
            <person name="Becker A."/>
            <person name="Abrahante J.E."/>
            <person name="Garbe J."/>
            <person name="Badalamenti J.P."/>
            <person name="Herman A."/>
            <person name="Mangelson H."/>
            <person name="Liachko I."/>
            <person name="Sullivan S."/>
            <person name="Sone E.D."/>
            <person name="Koren S."/>
            <person name="Silverstein K.A.T."/>
            <person name="Beckman K.B."/>
            <person name="Gohl D.M."/>
        </authorList>
    </citation>
    <scope>NUCLEOTIDE SEQUENCE</scope>
    <source>
        <strain evidence="5">Duluth1</strain>
        <tissue evidence="5">Whole animal</tissue>
    </source>
</reference>
<comment type="similarity">
    <text evidence="1">Belongs to the C/M/P thioester hydrolase family.</text>
</comment>
<evidence type="ECO:0000313" key="5">
    <source>
        <dbReference type="EMBL" id="KAH3847959.1"/>
    </source>
</evidence>
<dbReference type="Proteomes" id="UP000828390">
    <property type="component" value="Unassembled WGS sequence"/>
</dbReference>
<feature type="domain" description="BAAT/Acyl-CoA thioester hydrolase C-terminal" evidence="4">
    <location>
        <begin position="214"/>
        <end position="424"/>
    </location>
</feature>
<accession>A0A9D4KYC4</accession>
<dbReference type="InterPro" id="IPR016662">
    <property type="entry name" value="Acyl-CoA_thioEstase_long-chain"/>
</dbReference>
<evidence type="ECO:0000313" key="6">
    <source>
        <dbReference type="Proteomes" id="UP000828390"/>
    </source>
</evidence>
<dbReference type="InterPro" id="IPR006862">
    <property type="entry name" value="Thio_Ohase/aa_AcTrfase"/>
</dbReference>
<comment type="caution">
    <text evidence="5">The sequence shown here is derived from an EMBL/GenBank/DDBJ whole genome shotgun (WGS) entry which is preliminary data.</text>
</comment>
<dbReference type="SUPFAM" id="SSF53474">
    <property type="entry name" value="alpha/beta-Hydrolases"/>
    <property type="match status" value="1"/>
</dbReference>
<organism evidence="5 6">
    <name type="scientific">Dreissena polymorpha</name>
    <name type="common">Zebra mussel</name>
    <name type="synonym">Mytilus polymorpha</name>
    <dbReference type="NCBI Taxonomy" id="45954"/>
    <lineage>
        <taxon>Eukaryota</taxon>
        <taxon>Metazoa</taxon>
        <taxon>Spiralia</taxon>
        <taxon>Lophotrochozoa</taxon>
        <taxon>Mollusca</taxon>
        <taxon>Bivalvia</taxon>
        <taxon>Autobranchia</taxon>
        <taxon>Heteroconchia</taxon>
        <taxon>Euheterodonta</taxon>
        <taxon>Imparidentia</taxon>
        <taxon>Neoheterodontei</taxon>
        <taxon>Myida</taxon>
        <taxon>Dreissenoidea</taxon>
        <taxon>Dreissenidae</taxon>
        <taxon>Dreissena</taxon>
    </lineage>
</organism>
<dbReference type="GO" id="GO:0006631">
    <property type="term" value="P:fatty acid metabolic process"/>
    <property type="evidence" value="ECO:0007669"/>
    <property type="project" value="TreeGrafter"/>
</dbReference>
<evidence type="ECO:0000259" key="3">
    <source>
        <dbReference type="Pfam" id="PF04775"/>
    </source>
</evidence>
<protein>
    <submittedName>
        <fullName evidence="5">Uncharacterized protein</fullName>
    </submittedName>
</protein>
<evidence type="ECO:0000256" key="2">
    <source>
        <dbReference type="PIRSR" id="PIRSR016521-1"/>
    </source>
</evidence>
<dbReference type="PANTHER" id="PTHR10824">
    <property type="entry name" value="ACYL-COENZYME A THIOESTERASE-RELATED"/>
    <property type="match status" value="1"/>
</dbReference>
<evidence type="ECO:0000259" key="4">
    <source>
        <dbReference type="Pfam" id="PF08840"/>
    </source>
</evidence>
<dbReference type="InterPro" id="IPR042490">
    <property type="entry name" value="Thio_Ohase/BAAT_N"/>
</dbReference>